<evidence type="ECO:0000256" key="6">
    <source>
        <dbReference type="ARBA" id="ARBA00023601"/>
    </source>
</evidence>
<keyword evidence="4" id="KW-0408">Iron</keyword>
<dbReference type="InterPro" id="IPR058240">
    <property type="entry name" value="rSAM_sf"/>
</dbReference>
<evidence type="ECO:0000256" key="1">
    <source>
        <dbReference type="ARBA" id="ARBA00001966"/>
    </source>
</evidence>
<dbReference type="CDD" id="cd01335">
    <property type="entry name" value="Radical_SAM"/>
    <property type="match status" value="1"/>
</dbReference>
<reference evidence="9" key="1">
    <citation type="submission" date="2017-09" db="EMBL/GenBank/DDBJ databases">
        <authorList>
            <person name="Varghese N."/>
            <person name="Submissions S."/>
        </authorList>
    </citation>
    <scope>NUCLEOTIDE SEQUENCE [LARGE SCALE GENOMIC DNA]</scope>
    <source>
        <strain evidence="9">MSL47</strain>
    </source>
</reference>
<dbReference type="PROSITE" id="PS51918">
    <property type="entry name" value="RADICAL_SAM"/>
    <property type="match status" value="1"/>
</dbReference>
<keyword evidence="5" id="KW-0411">Iron-sulfur</keyword>
<dbReference type="InterPro" id="IPR023885">
    <property type="entry name" value="4Fe4S-binding_SPASM_dom"/>
</dbReference>
<dbReference type="GO" id="GO:0051536">
    <property type="term" value="F:iron-sulfur cluster binding"/>
    <property type="evidence" value="ECO:0007669"/>
    <property type="project" value="UniProtKB-KW"/>
</dbReference>
<dbReference type="Gene3D" id="3.20.20.70">
    <property type="entry name" value="Aldolase class I"/>
    <property type="match status" value="1"/>
</dbReference>
<evidence type="ECO:0000256" key="4">
    <source>
        <dbReference type="ARBA" id="ARBA00023004"/>
    </source>
</evidence>
<dbReference type="AlphaFoldDB" id="A0A285HKU7"/>
<dbReference type="SFLD" id="SFLDG01067">
    <property type="entry name" value="SPASM/twitch_domain_containing"/>
    <property type="match status" value="1"/>
</dbReference>
<keyword evidence="2" id="KW-0949">S-adenosyl-L-methionine</keyword>
<name>A0A285HKU7_9FIRM</name>
<evidence type="ECO:0000256" key="2">
    <source>
        <dbReference type="ARBA" id="ARBA00022691"/>
    </source>
</evidence>
<gene>
    <name evidence="8" type="ORF">SAMN06265827_12082</name>
</gene>
<protein>
    <recommendedName>
        <fullName evidence="7">Radical SAM core domain-containing protein</fullName>
    </recommendedName>
</protein>
<dbReference type="InterPro" id="IPR013785">
    <property type="entry name" value="Aldolase_TIM"/>
</dbReference>
<feature type="domain" description="Radical SAM core" evidence="7">
    <location>
        <begin position="90"/>
        <end position="324"/>
    </location>
</feature>
<organism evidence="8 9">
    <name type="scientific">Orenia metallireducens</name>
    <dbReference type="NCBI Taxonomy" id="1413210"/>
    <lineage>
        <taxon>Bacteria</taxon>
        <taxon>Bacillati</taxon>
        <taxon>Bacillota</taxon>
        <taxon>Clostridia</taxon>
        <taxon>Halanaerobiales</taxon>
        <taxon>Halobacteroidaceae</taxon>
        <taxon>Orenia</taxon>
    </lineage>
</organism>
<evidence type="ECO:0000313" key="8">
    <source>
        <dbReference type="EMBL" id="SNY36370.1"/>
    </source>
</evidence>
<dbReference type="Pfam" id="PF04055">
    <property type="entry name" value="Radical_SAM"/>
    <property type="match status" value="1"/>
</dbReference>
<sequence>MLDCPINLELYRYEIGDKIIALDVQSSKFLTIDNLSSKILDLADTYLTKDIISILSQEYPTREVIEKLNWLEELWEQEKINPYNRVVEGFEQFDHYELKLHPTSRCNLNCRYCFGGEVHQEKIKDTTIETAKEAIYFLVNDFGKEGSSYSVDLSGSGESLLRFDFIKEIKDYCEELSEKINKRILITLCTNGTLLDKEKSSYLKKNEILYGISIDGDEVINDDLRIYKDGRGTFKDIVKNCEEIEDREFLGFAVTLTGKHTNIKDIFLKLFQLNLVDSIGIKPIRLRPDNEYAMNEDNLEQIKEGYNEFALFLIEEIAKGNTEYLYAILRSADYFGKLLKRTIRNDSVIYRCSAGLNSLSVNHKGEIYSCPVQLNNSSFKMGSIYTGVDREVQEDLRQLYADNIPYCQGCWARYLCSGECFAVGEMVHQQKERPYRVMCEYKKHLIRLSIYLWTEIQEINPGIFDSIYRECMKMEW</sequence>
<dbReference type="SFLD" id="SFLDS00029">
    <property type="entry name" value="Radical_SAM"/>
    <property type="match status" value="1"/>
</dbReference>
<dbReference type="OrthoDB" id="1674532at2"/>
<accession>A0A285HKU7</accession>
<dbReference type="InterPro" id="IPR023867">
    <property type="entry name" value="Sulphatase_maturase_rSAM"/>
</dbReference>
<dbReference type="SUPFAM" id="SSF102114">
    <property type="entry name" value="Radical SAM enzymes"/>
    <property type="match status" value="1"/>
</dbReference>
<keyword evidence="9" id="KW-1185">Reference proteome</keyword>
<dbReference type="PANTHER" id="PTHR43273">
    <property type="entry name" value="ANAEROBIC SULFATASE-MATURATING ENZYME HOMOLOG ASLB-RELATED"/>
    <property type="match status" value="1"/>
</dbReference>
<comment type="cofactor">
    <cofactor evidence="1">
        <name>[4Fe-4S] cluster</name>
        <dbReference type="ChEBI" id="CHEBI:49883"/>
    </cofactor>
</comment>
<dbReference type="EMBL" id="OBDZ01000020">
    <property type="protein sequence ID" value="SNY36370.1"/>
    <property type="molecule type" value="Genomic_DNA"/>
</dbReference>
<evidence type="ECO:0000256" key="3">
    <source>
        <dbReference type="ARBA" id="ARBA00022723"/>
    </source>
</evidence>
<dbReference type="GO" id="GO:0016491">
    <property type="term" value="F:oxidoreductase activity"/>
    <property type="evidence" value="ECO:0007669"/>
    <property type="project" value="InterPro"/>
</dbReference>
<dbReference type="InterPro" id="IPR007197">
    <property type="entry name" value="rSAM"/>
</dbReference>
<dbReference type="GO" id="GO:0046872">
    <property type="term" value="F:metal ion binding"/>
    <property type="evidence" value="ECO:0007669"/>
    <property type="project" value="UniProtKB-KW"/>
</dbReference>
<evidence type="ECO:0000259" key="7">
    <source>
        <dbReference type="PROSITE" id="PS51918"/>
    </source>
</evidence>
<dbReference type="NCBIfam" id="TIGR04085">
    <property type="entry name" value="rSAM_more_4Fe4S"/>
    <property type="match status" value="1"/>
</dbReference>
<keyword evidence="3" id="KW-0479">Metal-binding</keyword>
<dbReference type="Proteomes" id="UP000219573">
    <property type="component" value="Unassembled WGS sequence"/>
</dbReference>
<dbReference type="RefSeq" id="WP_097018625.1">
    <property type="nucleotide sequence ID" value="NZ_OBDZ01000020.1"/>
</dbReference>
<evidence type="ECO:0000313" key="9">
    <source>
        <dbReference type="Proteomes" id="UP000219573"/>
    </source>
</evidence>
<dbReference type="SFLD" id="SFLDG01384">
    <property type="entry name" value="thioether_bond_formation_requi"/>
    <property type="match status" value="1"/>
</dbReference>
<dbReference type="PANTHER" id="PTHR43273:SF3">
    <property type="entry name" value="ANAEROBIC SULFATASE-MATURATING ENZYME HOMOLOG ASLB-RELATED"/>
    <property type="match status" value="1"/>
</dbReference>
<evidence type="ECO:0000256" key="5">
    <source>
        <dbReference type="ARBA" id="ARBA00023014"/>
    </source>
</evidence>
<dbReference type="SFLD" id="SFLDG01386">
    <property type="entry name" value="main_SPASM_domain-containing"/>
    <property type="match status" value="1"/>
</dbReference>
<proteinExistence type="inferred from homology"/>
<comment type="similarity">
    <text evidence="6">Belongs to the radical SAM superfamily. Anaerobic sulfatase-maturating enzyme family.</text>
</comment>